<protein>
    <recommendedName>
        <fullName evidence="4">DUF3886 domain-containing protein</fullName>
    </recommendedName>
</protein>
<organism evidence="2 3">
    <name type="scientific">Robertmurraya siralis</name>
    <dbReference type="NCBI Taxonomy" id="77777"/>
    <lineage>
        <taxon>Bacteria</taxon>
        <taxon>Bacillati</taxon>
        <taxon>Bacillota</taxon>
        <taxon>Bacilli</taxon>
        <taxon>Bacillales</taxon>
        <taxon>Bacillaceae</taxon>
        <taxon>Robertmurraya</taxon>
    </lineage>
</organism>
<dbReference type="AlphaFoldDB" id="A0A920BSW5"/>
<accession>A0A920BSW5</accession>
<evidence type="ECO:0000313" key="3">
    <source>
        <dbReference type="Proteomes" id="UP000682111"/>
    </source>
</evidence>
<sequence>MDINMKKKKQNIQAKKEDKPVTLGDMLNADLLKQLKDQKQQLKEAEEKKQLEEEERKREERRLREKNKSFEELLNESPMDWKKFK</sequence>
<evidence type="ECO:0008006" key="4">
    <source>
        <dbReference type="Google" id="ProtNLM"/>
    </source>
</evidence>
<dbReference type="InterPro" id="IPR024980">
    <property type="entry name" value="DUF3886"/>
</dbReference>
<evidence type="ECO:0000256" key="1">
    <source>
        <dbReference type="SAM" id="MobiDB-lite"/>
    </source>
</evidence>
<dbReference type="EMBL" id="BORC01000001">
    <property type="protein sequence ID" value="GIN60652.1"/>
    <property type="molecule type" value="Genomic_DNA"/>
</dbReference>
<proteinExistence type="predicted"/>
<evidence type="ECO:0000313" key="2">
    <source>
        <dbReference type="EMBL" id="GIN60652.1"/>
    </source>
</evidence>
<dbReference type="Proteomes" id="UP000682111">
    <property type="component" value="Unassembled WGS sequence"/>
</dbReference>
<feature type="region of interest" description="Disordered" evidence="1">
    <location>
        <begin position="43"/>
        <end position="85"/>
    </location>
</feature>
<comment type="caution">
    <text evidence="2">The sequence shown here is derived from an EMBL/GenBank/DDBJ whole genome shotgun (WGS) entry which is preliminary data.</text>
</comment>
<dbReference type="Pfam" id="PF13025">
    <property type="entry name" value="DUF3886"/>
    <property type="match status" value="1"/>
</dbReference>
<feature type="region of interest" description="Disordered" evidence="1">
    <location>
        <begin position="1"/>
        <end position="21"/>
    </location>
</feature>
<name>A0A920BSW5_9BACI</name>
<gene>
    <name evidence="2" type="ORF">J27TS8_06450</name>
</gene>
<feature type="compositionally biased region" description="Basic residues" evidence="1">
    <location>
        <begin position="1"/>
        <end position="10"/>
    </location>
</feature>
<feature type="compositionally biased region" description="Basic and acidic residues" evidence="1">
    <location>
        <begin position="43"/>
        <end position="71"/>
    </location>
</feature>
<keyword evidence="3" id="KW-1185">Reference proteome</keyword>
<reference evidence="2" key="1">
    <citation type="submission" date="2021-03" db="EMBL/GenBank/DDBJ databases">
        <title>Antimicrobial resistance genes in bacteria isolated from Japanese honey, and their potential for conferring macrolide and lincosamide resistance in the American foulbrood pathogen Paenibacillus larvae.</title>
        <authorList>
            <person name="Okamoto M."/>
            <person name="Kumagai M."/>
            <person name="Kanamori H."/>
            <person name="Takamatsu D."/>
        </authorList>
    </citation>
    <scope>NUCLEOTIDE SEQUENCE</scope>
    <source>
        <strain evidence="2">J27TS8</strain>
    </source>
</reference>